<feature type="transmembrane region" description="Helical" evidence="1">
    <location>
        <begin position="220"/>
        <end position="242"/>
    </location>
</feature>
<dbReference type="RefSeq" id="WP_183594136.1">
    <property type="nucleotide sequence ID" value="NZ_JACHWR010000003.1"/>
</dbReference>
<evidence type="ECO:0000313" key="2">
    <source>
        <dbReference type="EMBL" id="MBB3044252.1"/>
    </source>
</evidence>
<dbReference type="Proteomes" id="UP000589626">
    <property type="component" value="Unassembled WGS sequence"/>
</dbReference>
<dbReference type="AlphaFoldDB" id="A0A7W4Z2U0"/>
<organism evidence="2 3">
    <name type="scientific">Nocardioides soli</name>
    <dbReference type="NCBI Taxonomy" id="1036020"/>
    <lineage>
        <taxon>Bacteria</taxon>
        <taxon>Bacillati</taxon>
        <taxon>Actinomycetota</taxon>
        <taxon>Actinomycetes</taxon>
        <taxon>Propionibacteriales</taxon>
        <taxon>Nocardioidaceae</taxon>
        <taxon>Nocardioides</taxon>
    </lineage>
</organism>
<feature type="transmembrane region" description="Helical" evidence="1">
    <location>
        <begin position="298"/>
        <end position="316"/>
    </location>
</feature>
<reference evidence="2 3" key="1">
    <citation type="submission" date="2020-08" db="EMBL/GenBank/DDBJ databases">
        <title>Sequencing the genomes of 1000 actinobacteria strains.</title>
        <authorList>
            <person name="Klenk H.-P."/>
        </authorList>
    </citation>
    <scope>NUCLEOTIDE SEQUENCE [LARGE SCALE GENOMIC DNA]</scope>
    <source>
        <strain evidence="2 3">DSM 105498</strain>
    </source>
</reference>
<keyword evidence="1" id="KW-0472">Membrane</keyword>
<accession>A0A7W4Z2U0</accession>
<sequence>MRRLLGVELTRFRWRRAILVLLLLAIVVPAVIAASRIWATRPVSQADLDRATEMASSEIQQCLDHPRRYGVPRAAAQTQCETTIVGWYTGREPLSMAGERGGSGIGVVAVLTTLLLLAGTTFVGHDWNSGSMSNQLLFESRRGRVWAAKALAVTLVSLVLAALVSAVYWLTIWAAMQVRDLPTLDGALTDSMAYGLRGALFAAAAALGGYALTMLLRSTVATVGVLFGVSVAGGIVIAVVGLSGRWQPDLNIAAIVDNGTTYWVEVPESCFIGDRAEREPAPGSECDQRRDLSAWEGIGYYGVPLVATAGASVASFRRRDVP</sequence>
<keyword evidence="1" id="KW-0812">Transmembrane</keyword>
<comment type="caution">
    <text evidence="2">The sequence shown here is derived from an EMBL/GenBank/DDBJ whole genome shotgun (WGS) entry which is preliminary data.</text>
</comment>
<feature type="transmembrane region" description="Helical" evidence="1">
    <location>
        <begin position="104"/>
        <end position="125"/>
    </location>
</feature>
<proteinExistence type="predicted"/>
<feature type="transmembrane region" description="Helical" evidence="1">
    <location>
        <begin position="146"/>
        <end position="172"/>
    </location>
</feature>
<evidence type="ECO:0000256" key="1">
    <source>
        <dbReference type="SAM" id="Phobius"/>
    </source>
</evidence>
<keyword evidence="1" id="KW-1133">Transmembrane helix</keyword>
<evidence type="ECO:0000313" key="3">
    <source>
        <dbReference type="Proteomes" id="UP000589626"/>
    </source>
</evidence>
<dbReference type="EMBL" id="JACHWR010000003">
    <property type="protein sequence ID" value="MBB3044252.1"/>
    <property type="molecule type" value="Genomic_DNA"/>
</dbReference>
<protein>
    <submittedName>
        <fullName evidence="2">ABC-type transport system involved in cytochrome c biogenesis permease component</fullName>
    </submittedName>
</protein>
<name>A0A7W4Z2U0_9ACTN</name>
<gene>
    <name evidence="2" type="ORF">FHU40_004089</name>
</gene>
<feature type="transmembrane region" description="Helical" evidence="1">
    <location>
        <begin position="192"/>
        <end position="213"/>
    </location>
</feature>
<keyword evidence="3" id="KW-1185">Reference proteome</keyword>